<proteinExistence type="predicted"/>
<evidence type="ECO:0000256" key="1">
    <source>
        <dbReference type="ARBA" id="ARBA00023002"/>
    </source>
</evidence>
<reference evidence="3 4" key="1">
    <citation type="submission" date="2018-02" db="EMBL/GenBank/DDBJ databases">
        <title>Deep subsurface shale carbon reservoir microbial communities from Ohio and West Virginia, USA.</title>
        <authorList>
            <person name="Wrighton K."/>
        </authorList>
    </citation>
    <scope>NUCLEOTIDE SEQUENCE [LARGE SCALE GENOMIC DNA]</scope>
    <source>
        <strain evidence="3 4">UTICA-S1B6</strain>
    </source>
</reference>
<dbReference type="EMBL" id="PTIT01000067">
    <property type="protein sequence ID" value="PPK49077.1"/>
    <property type="molecule type" value="Genomic_DNA"/>
</dbReference>
<gene>
    <name evidence="3" type="ORF">BY455_1671</name>
</gene>
<organism evidence="3 4">
    <name type="scientific">Marinobacter persicus</name>
    <dbReference type="NCBI Taxonomy" id="930118"/>
    <lineage>
        <taxon>Bacteria</taxon>
        <taxon>Pseudomonadati</taxon>
        <taxon>Pseudomonadota</taxon>
        <taxon>Gammaproteobacteria</taxon>
        <taxon>Pseudomonadales</taxon>
        <taxon>Marinobacteraceae</taxon>
        <taxon>Marinobacter</taxon>
    </lineage>
</organism>
<dbReference type="SUPFAM" id="SSF51430">
    <property type="entry name" value="NAD(P)-linked oxidoreductase"/>
    <property type="match status" value="1"/>
</dbReference>
<protein>
    <submittedName>
        <fullName evidence="3">Aryl-alcohol dehydrogenase-like predicted oxidoreductase</fullName>
    </submittedName>
</protein>
<keyword evidence="1" id="KW-0560">Oxidoreductase</keyword>
<dbReference type="Pfam" id="PF00248">
    <property type="entry name" value="Aldo_ket_red"/>
    <property type="match status" value="1"/>
</dbReference>
<dbReference type="InterPro" id="IPR036812">
    <property type="entry name" value="NAD(P)_OxRdtase_dom_sf"/>
</dbReference>
<feature type="non-terminal residue" evidence="3">
    <location>
        <position position="1"/>
    </location>
</feature>
<dbReference type="InterPro" id="IPR023210">
    <property type="entry name" value="NADP_OxRdtase_dom"/>
</dbReference>
<sequence>RCNMATESLPRFNDDNRPGYKSLGNSGLFVSELCLGTMTFGGDEDIWGLIGQLQQEQADELVKIALEAGINFIDTANIYGFGASERIVGQSLKNLGVRREDVVLATKVLGPMGEGPNARGASRGHIMNECKASLARLQTDYIDLYQIHGFDPATPIEETLEALNTLVRQGHVRYVGLSNWAAWQVMKAIGISQARNLCPIISLQAHYTLVGRDLERDIIPMLESENVGLMVWSPLAGGYLSGKYEGPDVSEENRRAKFDFPPVDRERGSDVIKVMREIAGGKQIDGEPVTVAQIALAWLLHQKPVSSIIVGAKRPEQLKANIQAAQIRLSGEELNTLDEVSRIPEEYPGWMMKMMAGYRDSTES</sequence>
<dbReference type="Proteomes" id="UP000239648">
    <property type="component" value="Unassembled WGS sequence"/>
</dbReference>
<dbReference type="PANTHER" id="PTHR43364">
    <property type="entry name" value="NADH-SPECIFIC METHYLGLYOXAL REDUCTASE-RELATED"/>
    <property type="match status" value="1"/>
</dbReference>
<evidence type="ECO:0000313" key="3">
    <source>
        <dbReference type="EMBL" id="PPK49077.1"/>
    </source>
</evidence>
<dbReference type="InterPro" id="IPR050523">
    <property type="entry name" value="AKR_Detox_Biosynth"/>
</dbReference>
<name>A0ABX5AG06_9GAMM</name>
<dbReference type="Gene3D" id="3.20.20.100">
    <property type="entry name" value="NADP-dependent oxidoreductase domain"/>
    <property type="match status" value="1"/>
</dbReference>
<evidence type="ECO:0000259" key="2">
    <source>
        <dbReference type="Pfam" id="PF00248"/>
    </source>
</evidence>
<evidence type="ECO:0000313" key="4">
    <source>
        <dbReference type="Proteomes" id="UP000239648"/>
    </source>
</evidence>
<accession>A0ABX5AG06</accession>
<keyword evidence="4" id="KW-1185">Reference proteome</keyword>
<dbReference type="PANTHER" id="PTHR43364:SF4">
    <property type="entry name" value="NAD(P)-LINKED OXIDOREDUCTASE SUPERFAMILY PROTEIN"/>
    <property type="match status" value="1"/>
</dbReference>
<feature type="domain" description="NADP-dependent oxidoreductase" evidence="2">
    <location>
        <begin position="32"/>
        <end position="341"/>
    </location>
</feature>
<comment type="caution">
    <text evidence="3">The sequence shown here is derived from an EMBL/GenBank/DDBJ whole genome shotgun (WGS) entry which is preliminary data.</text>
</comment>
<dbReference type="CDD" id="cd19091">
    <property type="entry name" value="AKR_PsAKR"/>
    <property type="match status" value="1"/>
</dbReference>